<name>M5PY90_DESAF</name>
<dbReference type="RefSeq" id="WP_005984050.1">
    <property type="nucleotide sequence ID" value="NZ_AOSV01000003.1"/>
</dbReference>
<dbReference type="InterPro" id="IPR006016">
    <property type="entry name" value="UspA"/>
</dbReference>
<proteinExistence type="inferred from homology"/>
<dbReference type="CDD" id="cd00293">
    <property type="entry name" value="USP-like"/>
    <property type="match status" value="1"/>
</dbReference>
<keyword evidence="2" id="KW-0963">Cytoplasm</keyword>
<comment type="caution">
    <text evidence="4">The sequence shown here is derived from an EMBL/GenBank/DDBJ whole genome shotgun (WGS) entry which is preliminary data.</text>
</comment>
<evidence type="ECO:0000313" key="4">
    <source>
        <dbReference type="EMBL" id="EMG39029.1"/>
    </source>
</evidence>
<dbReference type="InterPro" id="IPR014729">
    <property type="entry name" value="Rossmann-like_a/b/a_fold"/>
</dbReference>
<protein>
    <recommendedName>
        <fullName evidence="2">Universal stress protein</fullName>
    </recommendedName>
</protein>
<feature type="domain" description="UspA" evidence="3">
    <location>
        <begin position="2"/>
        <end position="139"/>
    </location>
</feature>
<evidence type="ECO:0000256" key="2">
    <source>
        <dbReference type="PIRNR" id="PIRNR006276"/>
    </source>
</evidence>
<dbReference type="PRINTS" id="PR01438">
    <property type="entry name" value="UNVRSLSTRESS"/>
</dbReference>
<dbReference type="GO" id="GO:0005737">
    <property type="term" value="C:cytoplasm"/>
    <property type="evidence" value="ECO:0007669"/>
    <property type="project" value="UniProtKB-SubCell"/>
</dbReference>
<dbReference type="PANTHER" id="PTHR46268:SF6">
    <property type="entry name" value="UNIVERSAL STRESS PROTEIN UP12"/>
    <property type="match status" value="1"/>
</dbReference>
<dbReference type="Proteomes" id="UP000011922">
    <property type="component" value="Unassembled WGS sequence"/>
</dbReference>
<dbReference type="PANTHER" id="PTHR46268">
    <property type="entry name" value="STRESS RESPONSE PROTEIN NHAX"/>
    <property type="match status" value="1"/>
</dbReference>
<dbReference type="Pfam" id="PF00582">
    <property type="entry name" value="Usp"/>
    <property type="match status" value="1"/>
</dbReference>
<dbReference type="AlphaFoldDB" id="M5PY90"/>
<evidence type="ECO:0000313" key="5">
    <source>
        <dbReference type="Proteomes" id="UP000011922"/>
    </source>
</evidence>
<gene>
    <name evidence="4" type="ORF">PCS_00671</name>
</gene>
<dbReference type="OrthoDB" id="5509188at2"/>
<evidence type="ECO:0000256" key="1">
    <source>
        <dbReference type="ARBA" id="ARBA00008791"/>
    </source>
</evidence>
<dbReference type="InterPro" id="IPR006015">
    <property type="entry name" value="Universal_stress_UspA"/>
</dbReference>
<sequence>MKILAAIDQSAYAEKVLAKAIDLAKREEAELTILSVVEPNFADAAEIGAQQVIFEQFRKNAEDLVNQAQLKAKNQGVAAKILVLEGTSVASRIVQHAEQHGVDLIVMGHKGRSAIERFLVGSVASRVVAYAPCSVLVVR</sequence>
<dbReference type="Gene3D" id="3.40.50.620">
    <property type="entry name" value="HUPs"/>
    <property type="match status" value="1"/>
</dbReference>
<accession>M5PY90</accession>
<comment type="similarity">
    <text evidence="1 2">Belongs to the universal stress protein A family.</text>
</comment>
<comment type="subcellular location">
    <subcellularLocation>
        <location evidence="2">Cytoplasm</location>
    </subcellularLocation>
</comment>
<dbReference type="PIRSF" id="PIRSF006276">
    <property type="entry name" value="UspA"/>
    <property type="match status" value="1"/>
</dbReference>
<dbReference type="EMBL" id="AOSV01000003">
    <property type="protein sequence ID" value="EMG39029.1"/>
    <property type="molecule type" value="Genomic_DNA"/>
</dbReference>
<reference evidence="4 5" key="1">
    <citation type="journal article" date="2013" name="Genome Announc.">
        <title>Draft Genome Sequence for Desulfovibrio africanus Strain PCS.</title>
        <authorList>
            <person name="Brown S.D."/>
            <person name="Utturkar S.M."/>
            <person name="Arkin A.P."/>
            <person name="Deutschbauer A.M."/>
            <person name="Elias D.A."/>
            <person name="Hazen T.C."/>
            <person name="Chakraborty R."/>
        </authorList>
    </citation>
    <scope>NUCLEOTIDE SEQUENCE [LARGE SCALE GENOMIC DNA]</scope>
    <source>
        <strain evidence="4 5">PCS</strain>
    </source>
</reference>
<dbReference type="SUPFAM" id="SSF52402">
    <property type="entry name" value="Adenine nucleotide alpha hydrolases-like"/>
    <property type="match status" value="1"/>
</dbReference>
<organism evidence="4 5">
    <name type="scientific">Desulfocurvibacter africanus PCS</name>
    <dbReference type="NCBI Taxonomy" id="1262666"/>
    <lineage>
        <taxon>Bacteria</taxon>
        <taxon>Pseudomonadati</taxon>
        <taxon>Thermodesulfobacteriota</taxon>
        <taxon>Desulfovibrionia</taxon>
        <taxon>Desulfovibrionales</taxon>
        <taxon>Desulfovibrionaceae</taxon>
        <taxon>Desulfocurvibacter</taxon>
    </lineage>
</organism>
<evidence type="ECO:0000259" key="3">
    <source>
        <dbReference type="Pfam" id="PF00582"/>
    </source>
</evidence>
<dbReference type="PATRIC" id="fig|1262666.3.peg.677"/>